<dbReference type="VEuPathDB" id="FungiDB:LEMA_P089880.1"/>
<sequence length="179" mass="19884">MIDARRRHASAFIDNGDHGRDTSANKRLVSFDPPQTIHRTTTDITLQSEDQSAVRNKHLLSRPSHPKRPQSLCAFSRAQILLTSSCSSFTELTIVSCYPGTGAPTETISDDWNRIPGARGYTPQACSSRDEMAKLHRLAVQHGLGLSEEHTPYQKDANTGCAFRRSNYSQMKTSSSLQH</sequence>
<keyword evidence="3" id="KW-1185">Reference proteome</keyword>
<gene>
    <name evidence="2" type="ORF">LEMA_P089880.1</name>
</gene>
<accession>E5A2E4</accession>
<dbReference type="InParanoid" id="E5A2E4"/>
<reference evidence="3" key="1">
    <citation type="journal article" date="2011" name="Nat. Commun.">
        <title>Effector diversification within compartments of the Leptosphaeria maculans genome affected by Repeat-Induced Point mutations.</title>
        <authorList>
            <person name="Rouxel T."/>
            <person name="Grandaubert J."/>
            <person name="Hane J.K."/>
            <person name="Hoede C."/>
            <person name="van de Wouw A.P."/>
            <person name="Couloux A."/>
            <person name="Dominguez V."/>
            <person name="Anthouard V."/>
            <person name="Bally P."/>
            <person name="Bourras S."/>
            <person name="Cozijnsen A.J."/>
            <person name="Ciuffetti L.M."/>
            <person name="Degrave A."/>
            <person name="Dilmaghani A."/>
            <person name="Duret L."/>
            <person name="Fudal I."/>
            <person name="Goodwin S.B."/>
            <person name="Gout L."/>
            <person name="Glaser N."/>
            <person name="Linglin J."/>
            <person name="Kema G.H.J."/>
            <person name="Lapalu N."/>
            <person name="Lawrence C.B."/>
            <person name="May K."/>
            <person name="Meyer M."/>
            <person name="Ollivier B."/>
            <person name="Poulain J."/>
            <person name="Schoch C.L."/>
            <person name="Simon A."/>
            <person name="Spatafora J.W."/>
            <person name="Stachowiak A."/>
            <person name="Turgeon B.G."/>
            <person name="Tyler B.M."/>
            <person name="Vincent D."/>
            <person name="Weissenbach J."/>
            <person name="Amselem J."/>
            <person name="Quesneville H."/>
            <person name="Oliver R.P."/>
            <person name="Wincker P."/>
            <person name="Balesdent M.-H."/>
            <person name="Howlett B.J."/>
        </authorList>
    </citation>
    <scope>NUCLEOTIDE SEQUENCE [LARGE SCALE GENOMIC DNA]</scope>
    <source>
        <strain evidence="3">JN3 / isolate v23.1.3 / race Av1-4-5-6-7-8</strain>
    </source>
</reference>
<feature type="compositionally biased region" description="Basic and acidic residues" evidence="1">
    <location>
        <begin position="15"/>
        <end position="24"/>
    </location>
</feature>
<dbReference type="HOGENOM" id="CLU_1503692_0_0_1"/>
<name>E5A2E4_LEPMJ</name>
<organism evidence="3">
    <name type="scientific">Leptosphaeria maculans (strain JN3 / isolate v23.1.3 / race Av1-4-5-6-7-8)</name>
    <name type="common">Blackleg fungus</name>
    <name type="synonym">Phoma lingam</name>
    <dbReference type="NCBI Taxonomy" id="985895"/>
    <lineage>
        <taxon>Eukaryota</taxon>
        <taxon>Fungi</taxon>
        <taxon>Dikarya</taxon>
        <taxon>Ascomycota</taxon>
        <taxon>Pezizomycotina</taxon>
        <taxon>Dothideomycetes</taxon>
        <taxon>Pleosporomycetidae</taxon>
        <taxon>Pleosporales</taxon>
        <taxon>Pleosporineae</taxon>
        <taxon>Leptosphaeriaceae</taxon>
        <taxon>Plenodomus</taxon>
        <taxon>Plenodomus lingam/Leptosphaeria maculans species complex</taxon>
    </lineage>
</organism>
<evidence type="ECO:0000313" key="2">
    <source>
        <dbReference type="EMBL" id="CBX97579.1"/>
    </source>
</evidence>
<dbReference type="AlphaFoldDB" id="E5A2E4"/>
<dbReference type="STRING" id="985895.E5A2E4"/>
<proteinExistence type="predicted"/>
<dbReference type="OrthoDB" id="338622at2759"/>
<feature type="region of interest" description="Disordered" evidence="1">
    <location>
        <begin position="1"/>
        <end position="27"/>
    </location>
</feature>
<evidence type="ECO:0000256" key="1">
    <source>
        <dbReference type="SAM" id="MobiDB-lite"/>
    </source>
</evidence>
<evidence type="ECO:0000313" key="3">
    <source>
        <dbReference type="Proteomes" id="UP000002668"/>
    </source>
</evidence>
<dbReference type="eggNOG" id="ENOG502S4D9">
    <property type="taxonomic scope" value="Eukaryota"/>
</dbReference>
<dbReference type="Proteomes" id="UP000002668">
    <property type="component" value="Genome"/>
</dbReference>
<protein>
    <submittedName>
        <fullName evidence="2">Predicted protein</fullName>
    </submittedName>
</protein>
<dbReference type="EMBL" id="FP929132">
    <property type="protein sequence ID" value="CBX97579.1"/>
    <property type="molecule type" value="Genomic_DNA"/>
</dbReference>